<name>A0A1X7UIT2_AMPQE</name>
<dbReference type="EnsemblMetazoa" id="Aqu2.1.27657_001">
    <property type="protein sequence ID" value="Aqu2.1.27657_001"/>
    <property type="gene ID" value="Aqu2.1.27657"/>
</dbReference>
<evidence type="ECO:0000256" key="1">
    <source>
        <dbReference type="SAM" id="MobiDB-lite"/>
    </source>
</evidence>
<feature type="compositionally biased region" description="Acidic residues" evidence="1">
    <location>
        <begin position="56"/>
        <end position="67"/>
    </location>
</feature>
<evidence type="ECO:0000313" key="2">
    <source>
        <dbReference type="EnsemblMetazoa" id="Aqu2.1.27657_001"/>
    </source>
</evidence>
<protein>
    <submittedName>
        <fullName evidence="2">Uncharacterized protein</fullName>
    </submittedName>
</protein>
<sequence length="67" mass="7365">MKLFDDPQMENPMQSSQTTSPEDNLELDGCSTHGFSGEVFSIRNKTRVSPPVSLVDSEDESESEASL</sequence>
<dbReference type="AlphaFoldDB" id="A0A1X7UIT2"/>
<reference evidence="2" key="1">
    <citation type="submission" date="2017-05" db="UniProtKB">
        <authorList>
            <consortium name="EnsemblMetazoa"/>
        </authorList>
    </citation>
    <scope>IDENTIFICATION</scope>
</reference>
<dbReference type="InParanoid" id="A0A1X7UIT2"/>
<organism evidence="2">
    <name type="scientific">Amphimedon queenslandica</name>
    <name type="common">Sponge</name>
    <dbReference type="NCBI Taxonomy" id="400682"/>
    <lineage>
        <taxon>Eukaryota</taxon>
        <taxon>Metazoa</taxon>
        <taxon>Porifera</taxon>
        <taxon>Demospongiae</taxon>
        <taxon>Heteroscleromorpha</taxon>
        <taxon>Haplosclerida</taxon>
        <taxon>Niphatidae</taxon>
        <taxon>Amphimedon</taxon>
    </lineage>
</organism>
<accession>A0A1X7UIT2</accession>
<feature type="region of interest" description="Disordered" evidence="1">
    <location>
        <begin position="1"/>
        <end position="67"/>
    </location>
</feature>
<proteinExistence type="predicted"/>
<feature type="compositionally biased region" description="Polar residues" evidence="1">
    <location>
        <begin position="11"/>
        <end position="22"/>
    </location>
</feature>